<dbReference type="Gene3D" id="3.50.50.60">
    <property type="entry name" value="FAD/NAD(P)-binding domain"/>
    <property type="match status" value="2"/>
</dbReference>
<dbReference type="STRING" id="6265.A0A0B2UVL6"/>
<feature type="non-terminal residue" evidence="7">
    <location>
        <position position="208"/>
    </location>
</feature>
<evidence type="ECO:0000256" key="2">
    <source>
        <dbReference type="ARBA" id="ARBA00010989"/>
    </source>
</evidence>
<dbReference type="OMA" id="ISHFTIA"/>
<proteinExistence type="inferred from homology"/>
<dbReference type="OrthoDB" id="424974at2759"/>
<comment type="cofactor">
    <cofactor evidence="1">
        <name>FAD</name>
        <dbReference type="ChEBI" id="CHEBI:57692"/>
    </cofactor>
</comment>
<dbReference type="SUPFAM" id="SSF51905">
    <property type="entry name" value="FAD/NAD(P)-binding domain"/>
    <property type="match status" value="1"/>
</dbReference>
<comment type="caution">
    <text evidence="7">The sequence shown here is derived from an EMBL/GenBank/DDBJ whole genome shotgun (WGS) entry which is preliminary data.</text>
</comment>
<dbReference type="InterPro" id="IPR045170">
    <property type="entry name" value="MTOX"/>
</dbReference>
<feature type="domain" description="FAD dependent oxidoreductase" evidence="6">
    <location>
        <begin position="3"/>
        <end position="205"/>
    </location>
</feature>
<reference evidence="7 8" key="1">
    <citation type="submission" date="2014-11" db="EMBL/GenBank/DDBJ databases">
        <title>Genetic blueprint of the zoonotic pathogen Toxocara canis.</title>
        <authorList>
            <person name="Zhu X.-Q."/>
            <person name="Korhonen P.K."/>
            <person name="Cai H."/>
            <person name="Young N.D."/>
            <person name="Nejsum P."/>
            <person name="von Samson-Himmelstjerna G."/>
            <person name="Boag P.R."/>
            <person name="Tan P."/>
            <person name="Li Q."/>
            <person name="Min J."/>
            <person name="Yang Y."/>
            <person name="Wang X."/>
            <person name="Fang X."/>
            <person name="Hall R.S."/>
            <person name="Hofmann A."/>
            <person name="Sternberg P.W."/>
            <person name="Jex A.R."/>
            <person name="Gasser R.B."/>
        </authorList>
    </citation>
    <scope>NUCLEOTIDE SEQUENCE [LARGE SCALE GENOMIC DNA]</scope>
    <source>
        <strain evidence="7">PN_DK_2014</strain>
    </source>
</reference>
<sequence>SYDVIVVGSGIVGSCTAYHLAKYKKRTLLIEQFRLCHSKGSSHGASRIIRHAHDSPIYLPLVIDAYKQWKLLQETTQKTIMTQCGLLWIGCREETKKRSEILKKFSIDHEILIGNEIRKKFPHLVYDSNDWWALYEKSGGVLHAENCLQAVQERYKELGGEIHEEEEVKNLNVIAGQITQVVTNRRTYIADKVVFTIGSWLPTFFPGL</sequence>
<dbReference type="Pfam" id="PF01266">
    <property type="entry name" value="DAO"/>
    <property type="match status" value="1"/>
</dbReference>
<keyword evidence="4" id="KW-0274">FAD</keyword>
<dbReference type="GO" id="GO:0008115">
    <property type="term" value="F:sarcosine oxidase activity"/>
    <property type="evidence" value="ECO:0007669"/>
    <property type="project" value="TreeGrafter"/>
</dbReference>
<dbReference type="EMBL" id="JPKZ01003186">
    <property type="protein sequence ID" value="KHN72875.1"/>
    <property type="molecule type" value="Genomic_DNA"/>
</dbReference>
<dbReference type="GO" id="GO:0050031">
    <property type="term" value="F:L-pipecolate oxidase activity"/>
    <property type="evidence" value="ECO:0007669"/>
    <property type="project" value="TreeGrafter"/>
</dbReference>
<name>A0A0B2UVL6_TOXCA</name>
<protein>
    <submittedName>
        <fullName evidence="7">Putative sarcosine oxidase</fullName>
    </submittedName>
</protein>
<gene>
    <name evidence="7" type="primary">C15B12.1</name>
    <name evidence="7" type="ORF">Tcan_00061</name>
</gene>
<dbReference type="GO" id="GO:0005777">
    <property type="term" value="C:peroxisome"/>
    <property type="evidence" value="ECO:0007669"/>
    <property type="project" value="TreeGrafter"/>
</dbReference>
<evidence type="ECO:0000313" key="7">
    <source>
        <dbReference type="EMBL" id="KHN72875.1"/>
    </source>
</evidence>
<dbReference type="AlphaFoldDB" id="A0A0B2UVL6"/>
<evidence type="ECO:0000259" key="6">
    <source>
        <dbReference type="Pfam" id="PF01266"/>
    </source>
</evidence>
<dbReference type="Proteomes" id="UP000031036">
    <property type="component" value="Unassembled WGS sequence"/>
</dbReference>
<evidence type="ECO:0000313" key="8">
    <source>
        <dbReference type="Proteomes" id="UP000031036"/>
    </source>
</evidence>
<dbReference type="InterPro" id="IPR036188">
    <property type="entry name" value="FAD/NAD-bd_sf"/>
</dbReference>
<dbReference type="PANTHER" id="PTHR10961:SF46">
    <property type="entry name" value="PEROXISOMAL SARCOSINE OXIDASE"/>
    <property type="match status" value="1"/>
</dbReference>
<evidence type="ECO:0000256" key="4">
    <source>
        <dbReference type="ARBA" id="ARBA00022827"/>
    </source>
</evidence>
<organism evidence="7 8">
    <name type="scientific">Toxocara canis</name>
    <name type="common">Canine roundworm</name>
    <dbReference type="NCBI Taxonomy" id="6265"/>
    <lineage>
        <taxon>Eukaryota</taxon>
        <taxon>Metazoa</taxon>
        <taxon>Ecdysozoa</taxon>
        <taxon>Nematoda</taxon>
        <taxon>Chromadorea</taxon>
        <taxon>Rhabditida</taxon>
        <taxon>Spirurina</taxon>
        <taxon>Ascaridomorpha</taxon>
        <taxon>Ascaridoidea</taxon>
        <taxon>Toxocaridae</taxon>
        <taxon>Toxocara</taxon>
    </lineage>
</organism>
<keyword evidence="8" id="KW-1185">Reference proteome</keyword>
<accession>A0A0B2UVL6</accession>
<comment type="similarity">
    <text evidence="2">Belongs to the MSOX/MTOX family.</text>
</comment>
<keyword evidence="3" id="KW-0285">Flavoprotein</keyword>
<evidence type="ECO:0000256" key="1">
    <source>
        <dbReference type="ARBA" id="ARBA00001974"/>
    </source>
</evidence>
<dbReference type="GO" id="GO:0050660">
    <property type="term" value="F:flavin adenine dinucleotide binding"/>
    <property type="evidence" value="ECO:0007669"/>
    <property type="project" value="InterPro"/>
</dbReference>
<dbReference type="GO" id="GO:0033514">
    <property type="term" value="P:L-lysine catabolic process to acetyl-CoA via L-pipecolate"/>
    <property type="evidence" value="ECO:0007669"/>
    <property type="project" value="TreeGrafter"/>
</dbReference>
<dbReference type="InterPro" id="IPR006076">
    <property type="entry name" value="FAD-dep_OxRdtase"/>
</dbReference>
<evidence type="ECO:0000256" key="5">
    <source>
        <dbReference type="ARBA" id="ARBA00023002"/>
    </source>
</evidence>
<feature type="non-terminal residue" evidence="7">
    <location>
        <position position="1"/>
    </location>
</feature>
<evidence type="ECO:0000256" key="3">
    <source>
        <dbReference type="ARBA" id="ARBA00022630"/>
    </source>
</evidence>
<keyword evidence="5" id="KW-0560">Oxidoreductase</keyword>
<dbReference type="PANTHER" id="PTHR10961">
    <property type="entry name" value="PEROXISOMAL SARCOSINE OXIDASE"/>
    <property type="match status" value="1"/>
</dbReference>